<dbReference type="InterPro" id="IPR013783">
    <property type="entry name" value="Ig-like_fold"/>
</dbReference>
<feature type="non-terminal residue" evidence="2">
    <location>
        <position position="421"/>
    </location>
</feature>
<dbReference type="AlphaFoldDB" id="A0A1M5AIR5"/>
<dbReference type="RefSeq" id="WP_207521960.1">
    <property type="nucleotide sequence ID" value="NZ_FQUH01000008.1"/>
</dbReference>
<dbReference type="Gene3D" id="2.60.40.10">
    <property type="entry name" value="Immunoglobulins"/>
    <property type="match status" value="2"/>
</dbReference>
<keyword evidence="3" id="KW-1185">Reference proteome</keyword>
<dbReference type="PROSITE" id="PS50268">
    <property type="entry name" value="CADHERIN_2"/>
    <property type="match status" value="2"/>
</dbReference>
<accession>A0A1M5AIR5</accession>
<dbReference type="GO" id="GO:0016020">
    <property type="term" value="C:membrane"/>
    <property type="evidence" value="ECO:0007669"/>
    <property type="project" value="InterPro"/>
</dbReference>
<feature type="domain" description="Cadherin" evidence="1">
    <location>
        <begin position="267"/>
        <end position="370"/>
    </location>
</feature>
<evidence type="ECO:0000259" key="1">
    <source>
        <dbReference type="PROSITE" id="PS50268"/>
    </source>
</evidence>
<dbReference type="SUPFAM" id="SSF49313">
    <property type="entry name" value="Cadherin-like"/>
    <property type="match status" value="2"/>
</dbReference>
<dbReference type="InterPro" id="IPR015919">
    <property type="entry name" value="Cadherin-like_sf"/>
</dbReference>
<evidence type="ECO:0000313" key="3">
    <source>
        <dbReference type="Proteomes" id="UP000184159"/>
    </source>
</evidence>
<dbReference type="GO" id="GO:0007156">
    <property type="term" value="P:homophilic cell adhesion via plasma membrane adhesion molecules"/>
    <property type="evidence" value="ECO:0007669"/>
    <property type="project" value="InterPro"/>
</dbReference>
<reference evidence="3" key="1">
    <citation type="submission" date="2016-11" db="EMBL/GenBank/DDBJ databases">
        <authorList>
            <person name="Varghese N."/>
            <person name="Submissions S."/>
        </authorList>
    </citation>
    <scope>NUCLEOTIDE SEQUENCE [LARGE SCALE GENOMIC DNA]</scope>
    <source>
        <strain evidence="3">DSM 21264</strain>
    </source>
</reference>
<dbReference type="PANTHER" id="PTHR14139:SF2">
    <property type="entry name" value="CALSYNTENIN-1"/>
    <property type="match status" value="1"/>
</dbReference>
<proteinExistence type="predicted"/>
<dbReference type="SMART" id="SM00112">
    <property type="entry name" value="CA"/>
    <property type="match status" value="2"/>
</dbReference>
<dbReference type="Proteomes" id="UP000184159">
    <property type="component" value="Unassembled WGS sequence"/>
</dbReference>
<dbReference type="NCBIfam" id="TIGR01965">
    <property type="entry name" value="VCBS_repeat"/>
    <property type="match status" value="5"/>
</dbReference>
<gene>
    <name evidence="2" type="ORF">SAMN02745781_01899</name>
</gene>
<evidence type="ECO:0000313" key="2">
    <source>
        <dbReference type="EMBL" id="SHF30027.1"/>
    </source>
</evidence>
<dbReference type="PANTHER" id="PTHR14139">
    <property type="entry name" value="CALSYNTENIN"/>
    <property type="match status" value="1"/>
</dbReference>
<name>A0A1M5AIR5_VIBGA</name>
<protein>
    <submittedName>
        <fullName evidence="2">VCBS repeat-containing protein</fullName>
    </submittedName>
</protein>
<dbReference type="InterPro" id="IPR040853">
    <property type="entry name" value="RapA2_cadherin-like"/>
</dbReference>
<feature type="non-terminal residue" evidence="2">
    <location>
        <position position="1"/>
    </location>
</feature>
<sequence>GQSLVFITDATVPGLTLNPDGTYRFDASSYDHLSEGETQVIEVPITVLDERGATDTTTLTITVTGTNDAPVAQAATDSVSEDATITGSITATDVDLPDNASLTFSTESTVAGLTLNTDGSYSFDASGYDALGAGETQEIEVPVTVTDDRGATVTTTLTITVTGTDDAPVVTGTVSGSVTEGDIGDVAQVSGTIAITDADAGDTPVFADTTVSGTYGSLTLVDGQWTYTLNQQQAQSLAQDETVTDTITLTASDGTTQDIKITITGTNDAPVAEAVTRSVSEDTTITGSITASDVDLPDDAGLTFSTESTVSGLTLNTDGSYSFDASGYDALSAGETQVIKVPVTVTDDQGAETTTTLTITVTGTDDAPVVTGTVSGSVTEGDIGDVAQVSGSLAITDADAGDTPVFADTTVSGTYGSLTLV</sequence>
<feature type="domain" description="Cadherin" evidence="1">
    <location>
        <begin position="71"/>
        <end position="170"/>
    </location>
</feature>
<dbReference type="InterPro" id="IPR010221">
    <property type="entry name" value="VCBS_dom"/>
</dbReference>
<organism evidence="2 3">
    <name type="scientific">Vibrio gazogenes DSM 21264 = NBRC 103151</name>
    <dbReference type="NCBI Taxonomy" id="1123492"/>
    <lineage>
        <taxon>Bacteria</taxon>
        <taxon>Pseudomonadati</taxon>
        <taxon>Pseudomonadota</taxon>
        <taxon>Gammaproteobacteria</taxon>
        <taxon>Vibrionales</taxon>
        <taxon>Vibrionaceae</taxon>
        <taxon>Vibrio</taxon>
    </lineage>
</organism>
<dbReference type="Pfam" id="PF17803">
    <property type="entry name" value="Cadherin_4"/>
    <property type="match status" value="4"/>
</dbReference>
<dbReference type="GO" id="GO:0005509">
    <property type="term" value="F:calcium ion binding"/>
    <property type="evidence" value="ECO:0007669"/>
    <property type="project" value="InterPro"/>
</dbReference>
<dbReference type="EMBL" id="FQUH01000008">
    <property type="protein sequence ID" value="SHF30027.1"/>
    <property type="molecule type" value="Genomic_DNA"/>
</dbReference>
<dbReference type="InterPro" id="IPR002126">
    <property type="entry name" value="Cadherin-like_dom"/>
</dbReference>